<evidence type="ECO:0000259" key="4">
    <source>
        <dbReference type="PROSITE" id="PS50987"/>
    </source>
</evidence>
<dbReference type="NCBIfam" id="NF033788">
    <property type="entry name" value="HTH_metalloreg"/>
    <property type="match status" value="1"/>
</dbReference>
<evidence type="ECO:0000313" key="6">
    <source>
        <dbReference type="Proteomes" id="UP000178448"/>
    </source>
</evidence>
<dbReference type="AlphaFoldDB" id="A0A1F5YXI8"/>
<evidence type="ECO:0000256" key="2">
    <source>
        <dbReference type="ARBA" id="ARBA00023125"/>
    </source>
</evidence>
<dbReference type="Gene3D" id="1.10.10.10">
    <property type="entry name" value="Winged helix-like DNA-binding domain superfamily/Winged helix DNA-binding domain"/>
    <property type="match status" value="1"/>
</dbReference>
<dbReference type="GO" id="GO:0003677">
    <property type="term" value="F:DNA binding"/>
    <property type="evidence" value="ECO:0007669"/>
    <property type="project" value="UniProtKB-KW"/>
</dbReference>
<evidence type="ECO:0000313" key="5">
    <source>
        <dbReference type="EMBL" id="OGG04803.1"/>
    </source>
</evidence>
<sequence length="86" mass="9692">MDTVYKALADPSRRKILEILKDGDMTVNEIGRHFPFSGATLSHHLDTLKRANLVVAQRQGQYIEYSLNTSVFEEVVKALIGLFGKE</sequence>
<dbReference type="InterPro" id="IPR051081">
    <property type="entry name" value="HTH_MetalResp_TranReg"/>
</dbReference>
<accession>A0A1F5YXI8</accession>
<dbReference type="SUPFAM" id="SSF46785">
    <property type="entry name" value="Winged helix' DNA-binding domain"/>
    <property type="match status" value="1"/>
</dbReference>
<dbReference type="PANTHER" id="PTHR33154:SF33">
    <property type="entry name" value="TRANSCRIPTIONAL REPRESSOR SDPR"/>
    <property type="match status" value="1"/>
</dbReference>
<proteinExistence type="predicted"/>
<keyword evidence="2" id="KW-0238">DNA-binding</keyword>
<dbReference type="PRINTS" id="PR00778">
    <property type="entry name" value="HTHARSR"/>
</dbReference>
<dbReference type="Pfam" id="PF01022">
    <property type="entry name" value="HTH_5"/>
    <property type="match status" value="1"/>
</dbReference>
<gene>
    <name evidence="5" type="ORF">A2Z33_05840</name>
</gene>
<dbReference type="PROSITE" id="PS50987">
    <property type="entry name" value="HTH_ARSR_2"/>
    <property type="match status" value="1"/>
</dbReference>
<dbReference type="InterPro" id="IPR036390">
    <property type="entry name" value="WH_DNA-bd_sf"/>
</dbReference>
<dbReference type="CDD" id="cd00090">
    <property type="entry name" value="HTH_ARSR"/>
    <property type="match status" value="1"/>
</dbReference>
<feature type="domain" description="HTH arsR-type" evidence="4">
    <location>
        <begin position="1"/>
        <end position="86"/>
    </location>
</feature>
<dbReference type="SMART" id="SM00418">
    <property type="entry name" value="HTH_ARSR"/>
    <property type="match status" value="1"/>
</dbReference>
<keyword evidence="1" id="KW-0805">Transcription regulation</keyword>
<dbReference type="InterPro" id="IPR047796">
    <property type="entry name" value="SdpR-like_repress"/>
</dbReference>
<name>A0A1F5YXI8_9BACT</name>
<dbReference type="STRING" id="1798374.A2Z33_05840"/>
<dbReference type="InterPro" id="IPR001845">
    <property type="entry name" value="HTH_ArsR_DNA-bd_dom"/>
</dbReference>
<reference evidence="5 6" key="1">
    <citation type="journal article" date="2016" name="Nat. Commun.">
        <title>Thousands of microbial genomes shed light on interconnected biogeochemical processes in an aquifer system.</title>
        <authorList>
            <person name="Anantharaman K."/>
            <person name="Brown C.T."/>
            <person name="Hug L.A."/>
            <person name="Sharon I."/>
            <person name="Castelle C.J."/>
            <person name="Probst A.J."/>
            <person name="Thomas B.C."/>
            <person name="Singh A."/>
            <person name="Wilkins M.J."/>
            <person name="Karaoz U."/>
            <person name="Brodie E.L."/>
            <person name="Williams K.H."/>
            <person name="Hubbard S.S."/>
            <person name="Banfield J.F."/>
        </authorList>
    </citation>
    <scope>NUCLEOTIDE SEQUENCE [LARGE SCALE GENOMIC DNA]</scope>
</reference>
<dbReference type="PANTHER" id="PTHR33154">
    <property type="entry name" value="TRANSCRIPTIONAL REGULATOR, ARSR FAMILY"/>
    <property type="match status" value="1"/>
</dbReference>
<dbReference type="EMBL" id="MFJD01000001">
    <property type="protein sequence ID" value="OGG04803.1"/>
    <property type="molecule type" value="Genomic_DNA"/>
</dbReference>
<evidence type="ECO:0000256" key="3">
    <source>
        <dbReference type="ARBA" id="ARBA00023163"/>
    </source>
</evidence>
<dbReference type="NCBIfam" id="NF033789">
    <property type="entry name" value="repress_SdpR"/>
    <property type="match status" value="1"/>
</dbReference>
<keyword evidence="3" id="KW-0804">Transcription</keyword>
<dbReference type="InterPro" id="IPR011991">
    <property type="entry name" value="ArsR-like_HTH"/>
</dbReference>
<evidence type="ECO:0000256" key="1">
    <source>
        <dbReference type="ARBA" id="ARBA00023015"/>
    </source>
</evidence>
<protein>
    <submittedName>
        <fullName evidence="5">Transcriptional regulator</fullName>
    </submittedName>
</protein>
<organism evidence="5 6">
    <name type="scientific">Candidatus Gottesmanbacteria bacterium RBG_16_52_11</name>
    <dbReference type="NCBI Taxonomy" id="1798374"/>
    <lineage>
        <taxon>Bacteria</taxon>
        <taxon>Candidatus Gottesmaniibacteriota</taxon>
    </lineage>
</organism>
<dbReference type="InterPro" id="IPR036388">
    <property type="entry name" value="WH-like_DNA-bd_sf"/>
</dbReference>
<comment type="caution">
    <text evidence="5">The sequence shown here is derived from an EMBL/GenBank/DDBJ whole genome shotgun (WGS) entry which is preliminary data.</text>
</comment>
<dbReference type="GO" id="GO:0003700">
    <property type="term" value="F:DNA-binding transcription factor activity"/>
    <property type="evidence" value="ECO:0007669"/>
    <property type="project" value="InterPro"/>
</dbReference>
<dbReference type="Proteomes" id="UP000178448">
    <property type="component" value="Unassembled WGS sequence"/>
</dbReference>